<dbReference type="PANTHER" id="PTHR31018:SF12">
    <property type="entry name" value="SPORULATION-SPECIFIC PROTEIN 2-RELATED"/>
    <property type="match status" value="1"/>
</dbReference>
<evidence type="ECO:0000313" key="9">
    <source>
        <dbReference type="Proteomes" id="UP000249293"/>
    </source>
</evidence>
<organism evidence="7 8">
    <name type="scientific">Pichia kudriavzevii</name>
    <name type="common">Yeast</name>
    <name type="synonym">Issatchenkia orientalis</name>
    <dbReference type="NCBI Taxonomy" id="4909"/>
    <lineage>
        <taxon>Eukaryota</taxon>
        <taxon>Fungi</taxon>
        <taxon>Dikarya</taxon>
        <taxon>Ascomycota</taxon>
        <taxon>Saccharomycotina</taxon>
        <taxon>Pichiomycetes</taxon>
        <taxon>Pichiales</taxon>
        <taxon>Pichiaceae</taxon>
        <taxon>Pichia</taxon>
    </lineage>
</organism>
<dbReference type="GeneID" id="40382291"/>
<keyword evidence="3 5" id="KW-0732">Signal</keyword>
<dbReference type="OrthoDB" id="536881at2759"/>
<evidence type="ECO:0000256" key="5">
    <source>
        <dbReference type="SAM" id="SignalP"/>
    </source>
</evidence>
<dbReference type="Gene3D" id="3.80.20.20">
    <property type="entry name" value="Receptor L-domain"/>
    <property type="match status" value="2"/>
</dbReference>
<reference evidence="7" key="2">
    <citation type="submission" date="2014-08" db="EMBL/GenBank/DDBJ databases">
        <title>Exploiting Issatchenkia orientalis SD108 for Succinic Acid Production.</title>
        <authorList>
            <person name="Xiao H."/>
            <person name="Shao Z."/>
            <person name="Jiang Y."/>
            <person name="Dole S."/>
            <person name="Zhao H."/>
        </authorList>
    </citation>
    <scope>NUCLEOTIDE SEQUENCE [LARGE SCALE GENOMIC DNA]</scope>
    <source>
        <strain evidence="7">SD108</strain>
    </source>
</reference>
<dbReference type="STRING" id="4909.A0A099P944"/>
<dbReference type="GO" id="GO:0005886">
    <property type="term" value="C:plasma membrane"/>
    <property type="evidence" value="ECO:0007669"/>
    <property type="project" value="UniProtKB-SubCell"/>
</dbReference>
<dbReference type="GO" id="GO:0009277">
    <property type="term" value="C:fungal-type cell wall"/>
    <property type="evidence" value="ECO:0007669"/>
    <property type="project" value="TreeGrafter"/>
</dbReference>
<evidence type="ECO:0000313" key="6">
    <source>
        <dbReference type="EMBL" id="AWU74581.1"/>
    </source>
</evidence>
<keyword evidence="4" id="KW-0325">Glycoprotein</keyword>
<dbReference type="eggNOG" id="ENOG502QT4Q">
    <property type="taxonomic scope" value="Eukaryota"/>
</dbReference>
<dbReference type="VEuPathDB" id="FungiDB:C5L36_0A11630"/>
<sequence length="431" mass="47004">MKFTSLLCHTILLFVHTCFAGKTQQQSKNNETVVEINHKCIKSEYIIKTSGELAAISSCSILSGSVCIENFNSDTLYLGQIQEIHGDLIVKNSSQIIKMEAPDLSFVEGKLELNTLNSLTYISFPKLETVDALQWEVLPILTFVDLEAGIKNINSVTMADTSLTGFGGLNTETLRTLNINNNRFLEKIESTVSKITGDLLIAANADNVHVSLPNLTTVTTLTIKDTESINMENLQVVGKSADFSHNSFQKLDLSHLRSLGDTLSIIKNKNLNEVKLEKLTEVSGGLIIIDNHDLNNLDFFISLKSVGGATEFQGDIQSNHFSKLKVIKGSAILKSSNKGFDCADWMKNEVGKVVRGGKVECGSGKSNTTEILLVDEDGKSVQGGTVINDNKETGSRSGFTKQKSGATTSKLSRKMATLISIYIIGFLIQLI</sequence>
<dbReference type="RefSeq" id="XP_029320058.1">
    <property type="nucleotide sequence ID" value="XM_029464198.1"/>
</dbReference>
<comment type="subcellular location">
    <subcellularLocation>
        <location evidence="1">Cell membrane</location>
        <topology evidence="1">Lipid-anchor</topology>
        <topology evidence="1">GPI-anchor</topology>
    </subcellularLocation>
</comment>
<dbReference type="EMBL" id="CP028773">
    <property type="protein sequence ID" value="AWU74581.1"/>
    <property type="molecule type" value="Genomic_DNA"/>
</dbReference>
<dbReference type="Proteomes" id="UP000029867">
    <property type="component" value="Unassembled WGS sequence"/>
</dbReference>
<reference evidence="6 9" key="3">
    <citation type="submission" date="2018-06" db="EMBL/GenBank/DDBJ databases">
        <title>Population genomics shows no distinction between pathogenic Candida krusei and environmental Pichia kudriavzevii: One species, four names.</title>
        <authorList>
            <person name="Douglass A.P."/>
            <person name="Offei B."/>
            <person name="Braun-Galleani S."/>
            <person name="Coughlan A.Y."/>
            <person name="Martos A."/>
            <person name="Ortiz-Merino R.A."/>
            <person name="Byrne K.P."/>
            <person name="Wolfe K.H."/>
        </authorList>
    </citation>
    <scope>NUCLEOTIDE SEQUENCE [LARGE SCALE GENOMIC DNA]</scope>
    <source>
        <strain evidence="6 9">CBS573</strain>
    </source>
</reference>
<reference evidence="8" key="1">
    <citation type="journal article" date="2014" name="Microb. Cell Fact.">
        <title>Exploiting Issatchenkia orientalis SD108 for succinic acid production.</title>
        <authorList>
            <person name="Xiao H."/>
            <person name="Shao Z."/>
            <person name="Jiang Y."/>
            <person name="Dole S."/>
            <person name="Zhao H."/>
        </authorList>
    </citation>
    <scope>NUCLEOTIDE SEQUENCE [LARGE SCALE GENOMIC DNA]</scope>
    <source>
        <strain evidence="8">SD108</strain>
    </source>
</reference>
<evidence type="ECO:0000313" key="7">
    <source>
        <dbReference type="EMBL" id="KGK40576.1"/>
    </source>
</evidence>
<comment type="similarity">
    <text evidence="2">Belongs to the SPS2 family.</text>
</comment>
<dbReference type="Proteomes" id="UP000249293">
    <property type="component" value="Chromosome 1"/>
</dbReference>
<dbReference type="InterPro" id="IPR036941">
    <property type="entry name" value="Rcpt_L-dom_sf"/>
</dbReference>
<dbReference type="InterPro" id="IPR051648">
    <property type="entry name" value="CWI-Assembly_Regulator"/>
</dbReference>
<dbReference type="EMBL" id="JQFK01000001">
    <property type="protein sequence ID" value="KGK40576.1"/>
    <property type="molecule type" value="Genomic_DNA"/>
</dbReference>
<proteinExistence type="inferred from homology"/>
<gene>
    <name evidence="6" type="ORF">C5L36_0A11630</name>
    <name evidence="7" type="ORF">JL09_g140</name>
</gene>
<dbReference type="PANTHER" id="PTHR31018">
    <property type="entry name" value="SPORULATION-SPECIFIC PROTEIN-RELATED"/>
    <property type="match status" value="1"/>
</dbReference>
<dbReference type="AlphaFoldDB" id="A0A099P944"/>
<dbReference type="GO" id="GO:0030476">
    <property type="term" value="P:ascospore wall assembly"/>
    <property type="evidence" value="ECO:0007669"/>
    <property type="project" value="TreeGrafter"/>
</dbReference>
<protein>
    <recommendedName>
        <fullName evidence="10">Sporulation-specific protein 22</fullName>
    </recommendedName>
</protein>
<evidence type="ECO:0000256" key="3">
    <source>
        <dbReference type="ARBA" id="ARBA00022729"/>
    </source>
</evidence>
<dbReference type="KEGG" id="pkz:C5L36_0A11630"/>
<evidence type="ECO:0000256" key="1">
    <source>
        <dbReference type="ARBA" id="ARBA00004609"/>
    </source>
</evidence>
<accession>A0A099P944</accession>
<evidence type="ECO:0000256" key="4">
    <source>
        <dbReference type="ARBA" id="ARBA00023180"/>
    </source>
</evidence>
<name>A0A099P944_PICKU</name>
<feature type="chain" id="PRO_5036291182" description="Sporulation-specific protein 22" evidence="5">
    <location>
        <begin position="21"/>
        <end position="431"/>
    </location>
</feature>
<dbReference type="GO" id="GO:0009986">
    <property type="term" value="C:cell surface"/>
    <property type="evidence" value="ECO:0007669"/>
    <property type="project" value="TreeGrafter"/>
</dbReference>
<dbReference type="HOGENOM" id="CLU_035846_2_1_1"/>
<keyword evidence="9" id="KW-1185">Reference proteome</keyword>
<feature type="signal peptide" evidence="5">
    <location>
        <begin position="1"/>
        <end position="20"/>
    </location>
</feature>
<evidence type="ECO:0008006" key="10">
    <source>
        <dbReference type="Google" id="ProtNLM"/>
    </source>
</evidence>
<dbReference type="SUPFAM" id="SSF52058">
    <property type="entry name" value="L domain-like"/>
    <property type="match status" value="2"/>
</dbReference>
<evidence type="ECO:0000313" key="8">
    <source>
        <dbReference type="Proteomes" id="UP000029867"/>
    </source>
</evidence>
<evidence type="ECO:0000256" key="2">
    <source>
        <dbReference type="ARBA" id="ARBA00005798"/>
    </source>
</evidence>